<evidence type="ECO:0008006" key="4">
    <source>
        <dbReference type="Google" id="ProtNLM"/>
    </source>
</evidence>
<gene>
    <name evidence="2" type="ORF">ACFOUP_08610</name>
</gene>
<comment type="caution">
    <text evidence="2">The sequence shown here is derived from an EMBL/GenBank/DDBJ whole genome shotgun (WGS) entry which is preliminary data.</text>
</comment>
<proteinExistence type="predicted"/>
<name>A0ABV8EK84_9BACT</name>
<dbReference type="SUPFAM" id="SSF49464">
    <property type="entry name" value="Carboxypeptidase regulatory domain-like"/>
    <property type="match status" value="1"/>
</dbReference>
<evidence type="ECO:0000313" key="2">
    <source>
        <dbReference type="EMBL" id="MFC3976434.1"/>
    </source>
</evidence>
<evidence type="ECO:0000313" key="3">
    <source>
        <dbReference type="Proteomes" id="UP001595766"/>
    </source>
</evidence>
<feature type="signal peptide" evidence="1">
    <location>
        <begin position="1"/>
        <end position="20"/>
    </location>
</feature>
<keyword evidence="3" id="KW-1185">Reference proteome</keyword>
<reference evidence="3" key="1">
    <citation type="journal article" date="2019" name="Int. J. Syst. Evol. Microbiol.">
        <title>The Global Catalogue of Microorganisms (GCM) 10K type strain sequencing project: providing services to taxonomists for standard genome sequencing and annotation.</title>
        <authorList>
            <consortium name="The Broad Institute Genomics Platform"/>
            <consortium name="The Broad Institute Genome Sequencing Center for Infectious Disease"/>
            <person name="Wu L."/>
            <person name="Ma J."/>
        </authorList>
    </citation>
    <scope>NUCLEOTIDE SEQUENCE [LARGE SCALE GENOMIC DNA]</scope>
    <source>
        <strain evidence="3">CECT 8551</strain>
    </source>
</reference>
<dbReference type="EMBL" id="JBHSAV010000030">
    <property type="protein sequence ID" value="MFC3976434.1"/>
    <property type="molecule type" value="Genomic_DNA"/>
</dbReference>
<dbReference type="RefSeq" id="WP_241297304.1">
    <property type="nucleotide sequence ID" value="NZ_JAKZGR010000019.1"/>
</dbReference>
<dbReference type="InterPro" id="IPR008969">
    <property type="entry name" value="CarboxyPept-like_regulatory"/>
</dbReference>
<sequence length="246" mass="28418">MIKSGLIFMVFLGLALESFAQNITGNVVDGLDKEYLEDVWVINFRTRDSVSTNNRGYFRIPGIAGDSILFRRSYYIPTAMKIQDQFHVLVEIHMNARMLPQVNVYGRDERVPFQIGEHGNGSGLRPLTDRSAGPGKIYAGLNNNEALVPALTIDGLFSYFMKSERQKRQYAQRLAEIARQQDYLDLIQSDSVMQSLKKNYELSDQDLDDLIIEFNLNNMHHQFKDMPRKIVEQRLIDFFDRRTGKK</sequence>
<protein>
    <recommendedName>
        <fullName evidence="4">CarboxypepD_reg-like domain-containing protein</fullName>
    </recommendedName>
</protein>
<evidence type="ECO:0000256" key="1">
    <source>
        <dbReference type="SAM" id="SignalP"/>
    </source>
</evidence>
<dbReference type="Proteomes" id="UP001595766">
    <property type="component" value="Unassembled WGS sequence"/>
</dbReference>
<feature type="chain" id="PRO_5047499884" description="CarboxypepD_reg-like domain-containing protein" evidence="1">
    <location>
        <begin position="21"/>
        <end position="246"/>
    </location>
</feature>
<organism evidence="2 3">
    <name type="scientific">Belliella kenyensis</name>
    <dbReference type="NCBI Taxonomy" id="1472724"/>
    <lineage>
        <taxon>Bacteria</taxon>
        <taxon>Pseudomonadati</taxon>
        <taxon>Bacteroidota</taxon>
        <taxon>Cytophagia</taxon>
        <taxon>Cytophagales</taxon>
        <taxon>Cyclobacteriaceae</taxon>
        <taxon>Belliella</taxon>
    </lineage>
</organism>
<keyword evidence="1" id="KW-0732">Signal</keyword>
<accession>A0ABV8EK84</accession>